<name>A0A9P6HS55_9PEZI</name>
<evidence type="ECO:0000313" key="3">
    <source>
        <dbReference type="Proteomes" id="UP000781932"/>
    </source>
</evidence>
<dbReference type="RefSeq" id="XP_038739113.1">
    <property type="nucleotide sequence ID" value="XM_038895551.1"/>
</dbReference>
<proteinExistence type="predicted"/>
<dbReference type="Proteomes" id="UP000781932">
    <property type="component" value="Unassembled WGS sequence"/>
</dbReference>
<comment type="caution">
    <text evidence="2">The sequence shown here is derived from an EMBL/GenBank/DDBJ whole genome shotgun (WGS) entry which is preliminary data.</text>
</comment>
<sequence length="111" mass="12407">MSLSVIAMAGDQRVRIPTMRYDDNNSPVHLYVNIQDGNNLREVAVTIYPGSQQVSCEFAMTNNSEISARQDEFHYAKELVARIPIAKRSGEGHRRERPSAYGDDTGLFSSS</sequence>
<gene>
    <name evidence="2" type="ORF">CkaCkLH20_12839</name>
</gene>
<organism evidence="2 3">
    <name type="scientific">Colletotrichum karsti</name>
    <dbReference type="NCBI Taxonomy" id="1095194"/>
    <lineage>
        <taxon>Eukaryota</taxon>
        <taxon>Fungi</taxon>
        <taxon>Dikarya</taxon>
        <taxon>Ascomycota</taxon>
        <taxon>Pezizomycotina</taxon>
        <taxon>Sordariomycetes</taxon>
        <taxon>Hypocreomycetidae</taxon>
        <taxon>Glomerellales</taxon>
        <taxon>Glomerellaceae</taxon>
        <taxon>Colletotrichum</taxon>
        <taxon>Colletotrichum boninense species complex</taxon>
    </lineage>
</organism>
<protein>
    <submittedName>
        <fullName evidence="2">Uncharacterized protein</fullName>
    </submittedName>
</protein>
<reference evidence="2" key="1">
    <citation type="submission" date="2020-03" db="EMBL/GenBank/DDBJ databases">
        <authorList>
            <person name="He L."/>
        </authorList>
    </citation>
    <scope>NUCLEOTIDE SEQUENCE</scope>
    <source>
        <strain evidence="2">CkLH20</strain>
    </source>
</reference>
<keyword evidence="3" id="KW-1185">Reference proteome</keyword>
<feature type="compositionally biased region" description="Basic and acidic residues" evidence="1">
    <location>
        <begin position="88"/>
        <end position="98"/>
    </location>
</feature>
<evidence type="ECO:0000256" key="1">
    <source>
        <dbReference type="SAM" id="MobiDB-lite"/>
    </source>
</evidence>
<reference evidence="2" key="2">
    <citation type="submission" date="2020-11" db="EMBL/GenBank/DDBJ databases">
        <title>Whole genome sequencing of Colletotrichum sp.</title>
        <authorList>
            <person name="Li H."/>
        </authorList>
    </citation>
    <scope>NUCLEOTIDE SEQUENCE</scope>
    <source>
        <strain evidence="2">CkLH20</strain>
    </source>
</reference>
<dbReference type="GeneID" id="62168625"/>
<dbReference type="OrthoDB" id="10586478at2759"/>
<dbReference type="EMBL" id="JAATWM020000066">
    <property type="protein sequence ID" value="KAF9869652.1"/>
    <property type="molecule type" value="Genomic_DNA"/>
</dbReference>
<dbReference type="AlphaFoldDB" id="A0A9P6HS55"/>
<accession>A0A9P6HS55</accession>
<feature type="region of interest" description="Disordered" evidence="1">
    <location>
        <begin position="86"/>
        <end position="111"/>
    </location>
</feature>
<evidence type="ECO:0000313" key="2">
    <source>
        <dbReference type="EMBL" id="KAF9869652.1"/>
    </source>
</evidence>